<dbReference type="Pfam" id="PF10069">
    <property type="entry name" value="DICT"/>
    <property type="match status" value="1"/>
</dbReference>
<dbReference type="InterPro" id="IPR035919">
    <property type="entry name" value="EAL_sf"/>
</dbReference>
<dbReference type="InterPro" id="IPR000700">
    <property type="entry name" value="PAS-assoc_C"/>
</dbReference>
<dbReference type="InterPro" id="IPR001633">
    <property type="entry name" value="EAL_dom"/>
</dbReference>
<gene>
    <name evidence="6" type="ORF">EV189_3120</name>
</gene>
<dbReference type="CDD" id="cd01948">
    <property type="entry name" value="EAL"/>
    <property type="match status" value="1"/>
</dbReference>
<dbReference type="InterPro" id="IPR000160">
    <property type="entry name" value="GGDEF_dom"/>
</dbReference>
<dbReference type="SMART" id="SM00052">
    <property type="entry name" value="EAL"/>
    <property type="match status" value="1"/>
</dbReference>
<dbReference type="InterPro" id="IPR035965">
    <property type="entry name" value="PAS-like_dom_sf"/>
</dbReference>
<protein>
    <submittedName>
        <fullName evidence="6">PAS domain S-box-containing protein/diguanylate cyclase (GGDEF)-like protein</fullName>
    </submittedName>
</protein>
<evidence type="ECO:0000313" key="7">
    <source>
        <dbReference type="Proteomes" id="UP000293638"/>
    </source>
</evidence>
<dbReference type="NCBIfam" id="TIGR00254">
    <property type="entry name" value="GGDEF"/>
    <property type="match status" value="1"/>
</dbReference>
<dbReference type="SMART" id="SM00086">
    <property type="entry name" value="PAC"/>
    <property type="match status" value="1"/>
</dbReference>
<comment type="caution">
    <text evidence="6">The sequence shown here is derived from an EMBL/GenBank/DDBJ whole genome shotgun (WGS) entry which is preliminary data.</text>
</comment>
<evidence type="ECO:0000259" key="3">
    <source>
        <dbReference type="PROSITE" id="PS50113"/>
    </source>
</evidence>
<dbReference type="Gene3D" id="3.30.450.20">
    <property type="entry name" value="PAS domain"/>
    <property type="match status" value="1"/>
</dbReference>
<dbReference type="CDD" id="cd00130">
    <property type="entry name" value="PAS"/>
    <property type="match status" value="1"/>
</dbReference>
<dbReference type="InterPro" id="IPR019278">
    <property type="entry name" value="DICT_dom"/>
</dbReference>
<dbReference type="PROSITE" id="PS50113">
    <property type="entry name" value="PAC"/>
    <property type="match status" value="1"/>
</dbReference>
<dbReference type="Proteomes" id="UP000293638">
    <property type="component" value="Unassembled WGS sequence"/>
</dbReference>
<dbReference type="InterPro" id="IPR029787">
    <property type="entry name" value="Nucleotide_cyclase"/>
</dbReference>
<dbReference type="InterPro" id="IPR000014">
    <property type="entry name" value="PAS"/>
</dbReference>
<dbReference type="Gene3D" id="3.30.70.270">
    <property type="match status" value="1"/>
</dbReference>
<evidence type="ECO:0000313" key="6">
    <source>
        <dbReference type="EMBL" id="RZS82725.1"/>
    </source>
</evidence>
<dbReference type="InterPro" id="IPR050706">
    <property type="entry name" value="Cyclic-di-GMP_PDE-like"/>
</dbReference>
<keyword evidence="7" id="KW-1185">Reference proteome</keyword>
<dbReference type="PROSITE" id="PS50112">
    <property type="entry name" value="PAS"/>
    <property type="match status" value="1"/>
</dbReference>
<feature type="domain" description="EAL" evidence="4">
    <location>
        <begin position="1"/>
        <end position="246"/>
    </location>
</feature>
<reference evidence="6 7" key="1">
    <citation type="submission" date="2019-02" db="EMBL/GenBank/DDBJ databases">
        <title>Genomic Encyclopedia of Type Strains, Phase IV (KMG-IV): sequencing the most valuable type-strain genomes for metagenomic binning, comparative biology and taxonomic classification.</title>
        <authorList>
            <person name="Goeker M."/>
        </authorList>
    </citation>
    <scope>NUCLEOTIDE SEQUENCE [LARGE SCALE GENOMIC DNA]</scope>
    <source>
        <strain evidence="6 7">DSM 45622</strain>
    </source>
</reference>
<dbReference type="PROSITE" id="PS50883">
    <property type="entry name" value="EAL"/>
    <property type="match status" value="1"/>
</dbReference>
<dbReference type="NCBIfam" id="TIGR00229">
    <property type="entry name" value="sensory_box"/>
    <property type="match status" value="1"/>
</dbReference>
<dbReference type="InterPro" id="IPR001610">
    <property type="entry name" value="PAC"/>
</dbReference>
<dbReference type="Gene3D" id="3.20.20.450">
    <property type="entry name" value="EAL domain"/>
    <property type="match status" value="1"/>
</dbReference>
<evidence type="ECO:0000256" key="1">
    <source>
        <dbReference type="SAM" id="MobiDB-lite"/>
    </source>
</evidence>
<dbReference type="PANTHER" id="PTHR33121:SF76">
    <property type="entry name" value="SIGNALING PROTEIN"/>
    <property type="match status" value="1"/>
</dbReference>
<evidence type="ECO:0000259" key="4">
    <source>
        <dbReference type="PROSITE" id="PS50883"/>
    </source>
</evidence>
<proteinExistence type="predicted"/>
<feature type="domain" description="PAS" evidence="2">
    <location>
        <begin position="444"/>
        <end position="493"/>
    </location>
</feature>
<organism evidence="6 7">
    <name type="scientific">Motilibacter rhizosphaerae</name>
    <dbReference type="NCBI Taxonomy" id="598652"/>
    <lineage>
        <taxon>Bacteria</taxon>
        <taxon>Bacillati</taxon>
        <taxon>Actinomycetota</taxon>
        <taxon>Actinomycetes</taxon>
        <taxon>Motilibacterales</taxon>
        <taxon>Motilibacteraceae</taxon>
        <taxon>Motilibacter</taxon>
    </lineage>
</organism>
<evidence type="ECO:0000259" key="5">
    <source>
        <dbReference type="PROSITE" id="PS50887"/>
    </source>
</evidence>
<dbReference type="SUPFAM" id="SSF55073">
    <property type="entry name" value="Nucleotide cyclase"/>
    <property type="match status" value="1"/>
</dbReference>
<dbReference type="SUPFAM" id="SSF141868">
    <property type="entry name" value="EAL domain-like"/>
    <property type="match status" value="1"/>
</dbReference>
<name>A0A4Q7NFY8_9ACTN</name>
<feature type="domain" description="PAC" evidence="3">
    <location>
        <begin position="518"/>
        <end position="573"/>
    </location>
</feature>
<dbReference type="AlphaFoldDB" id="A0A4Q7NFY8"/>
<dbReference type="OrthoDB" id="1673646at2"/>
<dbReference type="GO" id="GO:0071111">
    <property type="term" value="F:cyclic-guanylate-specific phosphodiesterase activity"/>
    <property type="evidence" value="ECO:0007669"/>
    <property type="project" value="InterPro"/>
</dbReference>
<sequence length="747" mass="80387">MESELQQILASGLVRSVLQPIVDLEQGAVVAYEALARGPEGSALERPDLLFAAAREGGLLRELDELCRRTALRAGIAAGLRPPTALFVNVEPEVLDTAALDELLAIAAEAPDGLQVVLEITERAIAARPAELLATVTELRAAGWHIALDDVGADDLSLAFMPLLRPDIVKLDLRLVQERPGPAVAGIMNAVNAYAERTGAVLLAEGIEHEGHVAVARALGARLGQGWLFGRPSPALSPVLPVGDLALPRVPAARADGASPFRCLPAGTVLRRSSKPLLVEVSKHLEREALRLGGTAVVVSTFQEAKHVTPHTAHRYRELAERVGFVAAIGQGLPREPVAGVRGADLLAEDPVRDEWDIAVLAPHFAGALLARDLGDTGPDRERQFEFALTYDRDVVADAAGALLSRVLPEEAVRSAVAATLAAEQGVQQEEQPQVRSTAEPQDMERTLRRALAATGNGVTIADMTRADQPLVYVNTAFERLTGTRAEDVVGRNCRFLQGEGTDREAVGRLRAAVAEGREARETLLNYRGDDRSPWWNEIYLAPVFADDGRLVQYIGIQSDVTARVEAEARLRAERERAEAYAAEIESLAYRDPLTGALNRRKLPEVLESTLLHAQVSGTGVAVLYLDLDGFKQVNDAHGHLTGDDLLKATAHRLQTRLRRGDVVARLGGDEFLVVLAGLDRDGAWDEGERVAGELATLLALPVQTRRGQIAVRASIGVGAYPHDGADFDALLHAADQRMYAVKHTAR</sequence>
<dbReference type="SMART" id="SM00267">
    <property type="entry name" value="GGDEF"/>
    <property type="match status" value="1"/>
</dbReference>
<dbReference type="PROSITE" id="PS50887">
    <property type="entry name" value="GGDEF"/>
    <property type="match status" value="1"/>
</dbReference>
<dbReference type="RefSeq" id="WP_130493880.1">
    <property type="nucleotide sequence ID" value="NZ_SGXD01000004.1"/>
</dbReference>
<dbReference type="EMBL" id="SGXD01000004">
    <property type="protein sequence ID" value="RZS82725.1"/>
    <property type="molecule type" value="Genomic_DNA"/>
</dbReference>
<dbReference type="SUPFAM" id="SSF55785">
    <property type="entry name" value="PYP-like sensor domain (PAS domain)"/>
    <property type="match status" value="1"/>
</dbReference>
<dbReference type="Pfam" id="PF00990">
    <property type="entry name" value="GGDEF"/>
    <property type="match status" value="1"/>
</dbReference>
<feature type="compositionally biased region" description="Low complexity" evidence="1">
    <location>
        <begin position="424"/>
        <end position="435"/>
    </location>
</feature>
<dbReference type="InterPro" id="IPR043128">
    <property type="entry name" value="Rev_trsase/Diguanyl_cyclase"/>
</dbReference>
<feature type="domain" description="GGDEF" evidence="5">
    <location>
        <begin position="619"/>
        <end position="747"/>
    </location>
</feature>
<dbReference type="CDD" id="cd01949">
    <property type="entry name" value="GGDEF"/>
    <property type="match status" value="1"/>
</dbReference>
<evidence type="ECO:0000259" key="2">
    <source>
        <dbReference type="PROSITE" id="PS50112"/>
    </source>
</evidence>
<feature type="region of interest" description="Disordered" evidence="1">
    <location>
        <begin position="424"/>
        <end position="443"/>
    </location>
</feature>
<dbReference type="PANTHER" id="PTHR33121">
    <property type="entry name" value="CYCLIC DI-GMP PHOSPHODIESTERASE PDEF"/>
    <property type="match status" value="1"/>
</dbReference>
<accession>A0A4Q7NFY8</accession>
<dbReference type="Pfam" id="PF00563">
    <property type="entry name" value="EAL"/>
    <property type="match status" value="1"/>
</dbReference>
<dbReference type="Pfam" id="PF13426">
    <property type="entry name" value="PAS_9"/>
    <property type="match status" value="1"/>
</dbReference>